<organism evidence="2 3">
    <name type="scientific">Roseateles rivi</name>
    <dbReference type="NCBI Taxonomy" id="3299028"/>
    <lineage>
        <taxon>Bacteria</taxon>
        <taxon>Pseudomonadati</taxon>
        <taxon>Pseudomonadota</taxon>
        <taxon>Betaproteobacteria</taxon>
        <taxon>Burkholderiales</taxon>
        <taxon>Sphaerotilaceae</taxon>
        <taxon>Roseateles</taxon>
    </lineage>
</organism>
<keyword evidence="3" id="KW-1185">Reference proteome</keyword>
<evidence type="ECO:0000313" key="2">
    <source>
        <dbReference type="EMBL" id="MFG6447760.1"/>
    </source>
</evidence>
<accession>A0ABW7FU16</accession>
<evidence type="ECO:0000313" key="3">
    <source>
        <dbReference type="Proteomes" id="UP001606099"/>
    </source>
</evidence>
<dbReference type="Pfam" id="PF17263">
    <property type="entry name" value="DUF5329"/>
    <property type="match status" value="1"/>
</dbReference>
<name>A0ABW7FU16_9BURK</name>
<dbReference type="Proteomes" id="UP001606099">
    <property type="component" value="Unassembled WGS sequence"/>
</dbReference>
<evidence type="ECO:0000256" key="1">
    <source>
        <dbReference type="SAM" id="SignalP"/>
    </source>
</evidence>
<protein>
    <submittedName>
        <fullName evidence="2">DUF5329 domain-containing protein</fullName>
    </submittedName>
</protein>
<feature type="signal peptide" evidence="1">
    <location>
        <begin position="1"/>
        <end position="29"/>
    </location>
</feature>
<feature type="chain" id="PRO_5045970079" evidence="1">
    <location>
        <begin position="30"/>
        <end position="132"/>
    </location>
</feature>
<proteinExistence type="predicted"/>
<dbReference type="EMBL" id="JBIGHZ010000002">
    <property type="protein sequence ID" value="MFG6447760.1"/>
    <property type="molecule type" value="Genomic_DNA"/>
</dbReference>
<sequence length="132" mass="14361">MTFHTAVPRPFRSALVALSCWGLALSAWGGPSNPARAETESLLQVLQDSGCQFNRNGSWYSGAEARAHLLKKLGYLEDKGMLKSTEDFINLGASTSSSSGKAYLVKCAESPAVESKVWLHTQLTTLRKSQKK</sequence>
<dbReference type="InterPro" id="IPR035242">
    <property type="entry name" value="DUF5329"/>
</dbReference>
<reference evidence="2 3" key="1">
    <citation type="submission" date="2024-08" db="EMBL/GenBank/DDBJ databases">
        <authorList>
            <person name="Lu H."/>
        </authorList>
    </citation>
    <scope>NUCLEOTIDE SEQUENCE [LARGE SCALE GENOMIC DNA]</scope>
    <source>
        <strain evidence="2 3">BYS180W</strain>
    </source>
</reference>
<comment type="caution">
    <text evidence="2">The sequence shown here is derived from an EMBL/GenBank/DDBJ whole genome shotgun (WGS) entry which is preliminary data.</text>
</comment>
<dbReference type="RefSeq" id="WP_394459396.1">
    <property type="nucleotide sequence ID" value="NZ_JBIGHZ010000002.1"/>
</dbReference>
<keyword evidence="1" id="KW-0732">Signal</keyword>
<gene>
    <name evidence="2" type="ORF">ACG0Z6_05815</name>
</gene>